<keyword evidence="2 5" id="KW-0812">Transmembrane</keyword>
<dbReference type="Proteomes" id="UP000627538">
    <property type="component" value="Unassembled WGS sequence"/>
</dbReference>
<keyword evidence="8" id="KW-1185">Reference proteome</keyword>
<proteinExistence type="predicted"/>
<feature type="transmembrane region" description="Helical" evidence="5">
    <location>
        <begin position="362"/>
        <end position="386"/>
    </location>
</feature>
<evidence type="ECO:0000256" key="2">
    <source>
        <dbReference type="ARBA" id="ARBA00022692"/>
    </source>
</evidence>
<dbReference type="InterPro" id="IPR036259">
    <property type="entry name" value="MFS_trans_sf"/>
</dbReference>
<evidence type="ECO:0000256" key="4">
    <source>
        <dbReference type="ARBA" id="ARBA00023136"/>
    </source>
</evidence>
<feature type="transmembrane region" description="Helical" evidence="5">
    <location>
        <begin position="43"/>
        <end position="67"/>
    </location>
</feature>
<dbReference type="InterPro" id="IPR011701">
    <property type="entry name" value="MFS"/>
</dbReference>
<evidence type="ECO:0000256" key="3">
    <source>
        <dbReference type="ARBA" id="ARBA00022989"/>
    </source>
</evidence>
<dbReference type="PROSITE" id="PS50850">
    <property type="entry name" value="MFS"/>
    <property type="match status" value="1"/>
</dbReference>
<feature type="transmembrane region" description="Helical" evidence="5">
    <location>
        <begin position="168"/>
        <end position="188"/>
    </location>
</feature>
<feature type="transmembrane region" description="Helical" evidence="5">
    <location>
        <begin position="79"/>
        <end position="98"/>
    </location>
</feature>
<dbReference type="Gene3D" id="1.20.1250.20">
    <property type="entry name" value="MFS general substrate transporter like domains"/>
    <property type="match status" value="1"/>
</dbReference>
<dbReference type="PANTHER" id="PTHR23531">
    <property type="entry name" value="QUINOLENE RESISTANCE PROTEIN NORA"/>
    <property type="match status" value="1"/>
</dbReference>
<accession>A0A8I0GDV0</accession>
<comment type="caution">
    <text evidence="7">The sequence shown here is derived from an EMBL/GenBank/DDBJ whole genome shotgun (WGS) entry which is preliminary data.</text>
</comment>
<feature type="transmembrane region" description="Helical" evidence="5">
    <location>
        <begin position="141"/>
        <end position="162"/>
    </location>
</feature>
<evidence type="ECO:0000256" key="5">
    <source>
        <dbReference type="SAM" id="Phobius"/>
    </source>
</evidence>
<dbReference type="GO" id="GO:0022857">
    <property type="term" value="F:transmembrane transporter activity"/>
    <property type="evidence" value="ECO:0007669"/>
    <property type="project" value="InterPro"/>
</dbReference>
<feature type="transmembrane region" description="Helical" evidence="5">
    <location>
        <begin position="278"/>
        <end position="296"/>
    </location>
</feature>
<reference evidence="7 8" key="1">
    <citation type="submission" date="2020-08" db="EMBL/GenBank/DDBJ databases">
        <title>Winkia gen. nov., sp. nov., isolated from faeces of the Anser albifrons in China.</title>
        <authorList>
            <person name="Liu Q."/>
        </authorList>
    </citation>
    <scope>NUCLEOTIDE SEQUENCE [LARGE SCALE GENOMIC DNA]</scope>
    <source>
        <strain evidence="7 8">C62</strain>
    </source>
</reference>
<dbReference type="AlphaFoldDB" id="A0A8I0GDV0"/>
<dbReference type="Pfam" id="PF07690">
    <property type="entry name" value="MFS_1"/>
    <property type="match status" value="1"/>
</dbReference>
<keyword evidence="4 5" id="KW-0472">Membrane</keyword>
<evidence type="ECO:0000313" key="7">
    <source>
        <dbReference type="EMBL" id="MBD3689718.1"/>
    </source>
</evidence>
<comment type="subcellular location">
    <subcellularLocation>
        <location evidence="1">Cell membrane</location>
        <topology evidence="1">Multi-pass membrane protein</topology>
    </subcellularLocation>
</comment>
<dbReference type="InterPro" id="IPR052714">
    <property type="entry name" value="MFS_Exporter"/>
</dbReference>
<feature type="transmembrane region" description="Helical" evidence="5">
    <location>
        <begin position="332"/>
        <end position="356"/>
    </location>
</feature>
<sequence length="399" mass="41078">MSASSRPRLFTRQFLTGAIGNATMSFSFFMYMSSIAGYSVDVLGASAAMGGIVSGLFVIAATIGRLITAPFVTLVGRRVALMSAVIVFMLASGGYMLADNLAEVVLTRCCHGLGMGVGATTLGAVTLAAAPRSRQAEASGWFGAGLALASGLGPGVATILMRTYGYDAIFLLGFVLSFATVAFTWVMLLEVPKRARGRRFLKPPFTPSAFVTVKALPIGFVTFLPALGFASVLTYLTTYAAERDLARAAGFYFLLYAAVIMVARPLAGIIQDRHGHDIVIIPAIISAGLGLGLTAWAGNGAALLAGGGFLGLGYGTLISAGQAMAISRVGPLDVGLAVGSFYLLVDSGTGAGPIVLGPVAEHFGYAAMLWVGVGLSAVALVIYLAGISECIAGRRRAHP</sequence>
<protein>
    <submittedName>
        <fullName evidence="7">MFS transporter</fullName>
    </submittedName>
</protein>
<dbReference type="InterPro" id="IPR020846">
    <property type="entry name" value="MFS_dom"/>
</dbReference>
<keyword evidence="3 5" id="KW-1133">Transmembrane helix</keyword>
<name>A0A8I0GDV0_9ACTO</name>
<dbReference type="RefSeq" id="WP_191071743.1">
    <property type="nucleotide sequence ID" value="NZ_JACRUO010000001.1"/>
</dbReference>
<dbReference type="PANTHER" id="PTHR23531:SF1">
    <property type="entry name" value="QUINOLENE RESISTANCE PROTEIN NORA"/>
    <property type="match status" value="1"/>
</dbReference>
<dbReference type="SUPFAM" id="SSF103473">
    <property type="entry name" value="MFS general substrate transporter"/>
    <property type="match status" value="1"/>
</dbReference>
<organism evidence="7 8">
    <name type="scientific">Nanchangia anserum</name>
    <dbReference type="NCBI Taxonomy" id="2692125"/>
    <lineage>
        <taxon>Bacteria</taxon>
        <taxon>Bacillati</taxon>
        <taxon>Actinomycetota</taxon>
        <taxon>Actinomycetes</taxon>
        <taxon>Actinomycetales</taxon>
        <taxon>Actinomycetaceae</taxon>
        <taxon>Nanchangia</taxon>
    </lineage>
</organism>
<evidence type="ECO:0000259" key="6">
    <source>
        <dbReference type="PROSITE" id="PS50850"/>
    </source>
</evidence>
<dbReference type="EMBL" id="JACRUO010000001">
    <property type="protein sequence ID" value="MBD3689718.1"/>
    <property type="molecule type" value="Genomic_DNA"/>
</dbReference>
<evidence type="ECO:0000256" key="1">
    <source>
        <dbReference type="ARBA" id="ARBA00004651"/>
    </source>
</evidence>
<feature type="transmembrane region" description="Helical" evidence="5">
    <location>
        <begin position="209"/>
        <end position="236"/>
    </location>
</feature>
<feature type="transmembrane region" description="Helical" evidence="5">
    <location>
        <begin position="302"/>
        <end position="320"/>
    </location>
</feature>
<gene>
    <name evidence="7" type="ORF">H8R10_05695</name>
</gene>
<feature type="transmembrane region" description="Helical" evidence="5">
    <location>
        <begin position="248"/>
        <end position="266"/>
    </location>
</feature>
<feature type="domain" description="Major facilitator superfamily (MFS) profile" evidence="6">
    <location>
        <begin position="13"/>
        <end position="391"/>
    </location>
</feature>
<feature type="transmembrane region" description="Helical" evidence="5">
    <location>
        <begin position="104"/>
        <end position="129"/>
    </location>
</feature>
<feature type="transmembrane region" description="Helical" evidence="5">
    <location>
        <begin position="12"/>
        <end position="31"/>
    </location>
</feature>
<dbReference type="GO" id="GO:0005886">
    <property type="term" value="C:plasma membrane"/>
    <property type="evidence" value="ECO:0007669"/>
    <property type="project" value="UniProtKB-SubCell"/>
</dbReference>
<evidence type="ECO:0000313" key="8">
    <source>
        <dbReference type="Proteomes" id="UP000627538"/>
    </source>
</evidence>